<name>A0AA97APX3_9CYAN</name>
<keyword evidence="5" id="KW-0963">Cytoplasm</keyword>
<comment type="subcellular location">
    <subcellularLocation>
        <location evidence="1">Cytoplasm</location>
    </subcellularLocation>
</comment>
<dbReference type="PANTHER" id="PTHR11579:SF0">
    <property type="entry name" value="PROTEIN-L-ISOASPARTATE(D-ASPARTATE) O-METHYLTRANSFERASE"/>
    <property type="match status" value="1"/>
</dbReference>
<evidence type="ECO:0000256" key="2">
    <source>
        <dbReference type="ARBA" id="ARBA00005369"/>
    </source>
</evidence>
<dbReference type="Gene3D" id="3.40.50.150">
    <property type="entry name" value="Vaccinia Virus protein VP39"/>
    <property type="match status" value="1"/>
</dbReference>
<dbReference type="Pfam" id="PF01135">
    <property type="entry name" value="PCMT"/>
    <property type="match status" value="1"/>
</dbReference>
<protein>
    <recommendedName>
        <fullName evidence="4">Protein-L-isoaspartate O-methyltransferase</fullName>
        <ecNumber evidence="3">2.1.1.77</ecNumber>
    </recommendedName>
    <alternativeName>
        <fullName evidence="11">L-isoaspartyl protein carboxyl methyltransferase</fullName>
    </alternativeName>
    <alternativeName>
        <fullName evidence="9">Protein L-isoaspartyl methyltransferase</fullName>
    </alternativeName>
    <alternativeName>
        <fullName evidence="10">Protein-beta-aspartate methyltransferase</fullName>
    </alternativeName>
</protein>
<evidence type="ECO:0000256" key="7">
    <source>
        <dbReference type="ARBA" id="ARBA00022679"/>
    </source>
</evidence>
<evidence type="ECO:0000256" key="1">
    <source>
        <dbReference type="ARBA" id="ARBA00004496"/>
    </source>
</evidence>
<dbReference type="AlphaFoldDB" id="A0AA97APX3"/>
<accession>A0AA97APX3</accession>
<reference evidence="12" key="1">
    <citation type="submission" date="2020-05" db="EMBL/GenBank/DDBJ databases">
        <authorList>
            <person name="Zhu T."/>
            <person name="Keshari N."/>
            <person name="Lu X."/>
        </authorList>
    </citation>
    <scope>NUCLEOTIDE SEQUENCE</scope>
    <source>
        <strain evidence="12">NK1-12</strain>
    </source>
</reference>
<dbReference type="EMBL" id="CP053586">
    <property type="protein sequence ID" value="WNZ22443.1"/>
    <property type="molecule type" value="Genomic_DNA"/>
</dbReference>
<evidence type="ECO:0000256" key="3">
    <source>
        <dbReference type="ARBA" id="ARBA00011890"/>
    </source>
</evidence>
<keyword evidence="7" id="KW-0808">Transferase</keyword>
<dbReference type="InterPro" id="IPR000682">
    <property type="entry name" value="PCMT"/>
</dbReference>
<keyword evidence="8" id="KW-0949">S-adenosyl-L-methionine</keyword>
<dbReference type="SUPFAM" id="SSF53335">
    <property type="entry name" value="S-adenosyl-L-methionine-dependent methyltransferases"/>
    <property type="match status" value="1"/>
</dbReference>
<dbReference type="CDD" id="cd02440">
    <property type="entry name" value="AdoMet_MTases"/>
    <property type="match status" value="1"/>
</dbReference>
<dbReference type="PANTHER" id="PTHR11579">
    <property type="entry name" value="PROTEIN-L-ISOASPARTATE O-METHYLTRANSFERASE"/>
    <property type="match status" value="1"/>
</dbReference>
<evidence type="ECO:0000256" key="4">
    <source>
        <dbReference type="ARBA" id="ARBA00013346"/>
    </source>
</evidence>
<sequence length="191" mass="20723">MVDVVAESFFRVNIDYYTRYEDGSQVHQSSAQKIIEQMLRMLCPCPGDQILEIGTGSGYSTALLSNIVGVKGSVTSIDIDTAMIERASLLLQQDGCTNVRVLLGDGRSGQPDGAPYTRIIAWASAEYEIPSPLVDQLMNNGVLVCPLRAHASSWIASFGKNAAGDLEENKRIPGGFIPMTDTPFYPWCAEG</sequence>
<organism evidence="12">
    <name type="scientific">Leptolyngbya sp. NK1-12</name>
    <dbReference type="NCBI Taxonomy" id="2547451"/>
    <lineage>
        <taxon>Bacteria</taxon>
        <taxon>Bacillati</taxon>
        <taxon>Cyanobacteriota</taxon>
        <taxon>Cyanophyceae</taxon>
        <taxon>Leptolyngbyales</taxon>
        <taxon>Leptolyngbyaceae</taxon>
        <taxon>Leptolyngbya group</taxon>
        <taxon>Leptolyngbya</taxon>
    </lineage>
</organism>
<evidence type="ECO:0000256" key="6">
    <source>
        <dbReference type="ARBA" id="ARBA00022603"/>
    </source>
</evidence>
<gene>
    <name evidence="12" type="ORF">HJG54_05910</name>
</gene>
<evidence type="ECO:0000256" key="10">
    <source>
        <dbReference type="ARBA" id="ARBA00031323"/>
    </source>
</evidence>
<evidence type="ECO:0000256" key="9">
    <source>
        <dbReference type="ARBA" id="ARBA00030757"/>
    </source>
</evidence>
<evidence type="ECO:0000256" key="5">
    <source>
        <dbReference type="ARBA" id="ARBA00022490"/>
    </source>
</evidence>
<dbReference type="EC" id="2.1.1.77" evidence="3"/>
<dbReference type="RefSeq" id="WP_316433887.1">
    <property type="nucleotide sequence ID" value="NZ_CP053586.1"/>
</dbReference>
<dbReference type="InterPro" id="IPR029063">
    <property type="entry name" value="SAM-dependent_MTases_sf"/>
</dbReference>
<dbReference type="GO" id="GO:0004719">
    <property type="term" value="F:protein-L-isoaspartate (D-aspartate) O-methyltransferase activity"/>
    <property type="evidence" value="ECO:0007669"/>
    <property type="project" value="UniProtKB-EC"/>
</dbReference>
<proteinExistence type="inferred from homology"/>
<keyword evidence="6 12" id="KW-0489">Methyltransferase</keyword>
<dbReference type="GO" id="GO:0005737">
    <property type="term" value="C:cytoplasm"/>
    <property type="evidence" value="ECO:0007669"/>
    <property type="project" value="UniProtKB-SubCell"/>
</dbReference>
<comment type="similarity">
    <text evidence="2">Belongs to the methyltransferase superfamily. L-isoaspartyl/D-aspartyl protein methyltransferase family.</text>
</comment>
<evidence type="ECO:0000256" key="11">
    <source>
        <dbReference type="ARBA" id="ARBA00031350"/>
    </source>
</evidence>
<evidence type="ECO:0000256" key="8">
    <source>
        <dbReference type="ARBA" id="ARBA00022691"/>
    </source>
</evidence>
<dbReference type="GO" id="GO:0032259">
    <property type="term" value="P:methylation"/>
    <property type="evidence" value="ECO:0007669"/>
    <property type="project" value="UniProtKB-KW"/>
</dbReference>
<evidence type="ECO:0000313" key="12">
    <source>
        <dbReference type="EMBL" id="WNZ22443.1"/>
    </source>
</evidence>